<keyword evidence="3" id="KW-1185">Reference proteome</keyword>
<dbReference type="InterPro" id="IPR007024">
    <property type="entry name" value="BLUF_domain"/>
</dbReference>
<dbReference type="Proteomes" id="UP001201701">
    <property type="component" value="Unassembled WGS sequence"/>
</dbReference>
<reference evidence="2 3" key="1">
    <citation type="submission" date="2022-02" db="EMBL/GenBank/DDBJ databases">
        <title>Draft genome sequence of Mezorhizobium retamae strain IRAMC:0171 isolated from Retama raetam nodules.</title>
        <authorList>
            <person name="Bengaied R."/>
            <person name="Sbissi I."/>
            <person name="Huber K."/>
            <person name="Ghodbane F."/>
            <person name="Nouioui I."/>
            <person name="Tarhouni M."/>
            <person name="Gtari M."/>
        </authorList>
    </citation>
    <scope>NUCLEOTIDE SEQUENCE [LARGE SCALE GENOMIC DNA]</scope>
    <source>
        <strain evidence="2 3">IRAMC:0171</strain>
    </source>
</reference>
<dbReference type="PROSITE" id="PS50925">
    <property type="entry name" value="BLUF"/>
    <property type="match status" value="1"/>
</dbReference>
<evidence type="ECO:0000313" key="2">
    <source>
        <dbReference type="EMBL" id="MCG7508012.1"/>
    </source>
</evidence>
<feature type="domain" description="BLUF" evidence="1">
    <location>
        <begin position="5"/>
        <end position="96"/>
    </location>
</feature>
<dbReference type="InterPro" id="IPR036046">
    <property type="entry name" value="Acylphosphatase-like_dom_sf"/>
</dbReference>
<dbReference type="Gene3D" id="3.30.70.100">
    <property type="match status" value="1"/>
</dbReference>
<sequence length="109" mass="12407">MTENLIRLTYVSTFQPDITDTNIDDLVAKAASFNQAQGITGVLAIDKDRVCQILEGPKDHVERLFRSIQSDRRHHTVTEIDTRPIDTKSFEAWGMVRRDMIDIVIHALA</sequence>
<proteinExistence type="predicted"/>
<evidence type="ECO:0000259" key="1">
    <source>
        <dbReference type="PROSITE" id="PS50925"/>
    </source>
</evidence>
<dbReference type="RefSeq" id="WP_239369527.1">
    <property type="nucleotide sequence ID" value="NZ_JAKREW010000032.1"/>
</dbReference>
<protein>
    <submittedName>
        <fullName evidence="2">BLUF domain-containing protein</fullName>
    </submittedName>
</protein>
<accession>A0ABS9QKN7</accession>
<comment type="caution">
    <text evidence="2">The sequence shown here is derived from an EMBL/GenBank/DDBJ whole genome shotgun (WGS) entry which is preliminary data.</text>
</comment>
<dbReference type="SUPFAM" id="SSF54975">
    <property type="entry name" value="Acylphosphatase/BLUF domain-like"/>
    <property type="match status" value="1"/>
</dbReference>
<dbReference type="SMART" id="SM01034">
    <property type="entry name" value="BLUF"/>
    <property type="match status" value="1"/>
</dbReference>
<organism evidence="2 3">
    <name type="scientific">Mesorhizobium retamae</name>
    <dbReference type="NCBI Taxonomy" id="2912854"/>
    <lineage>
        <taxon>Bacteria</taxon>
        <taxon>Pseudomonadati</taxon>
        <taxon>Pseudomonadota</taxon>
        <taxon>Alphaproteobacteria</taxon>
        <taxon>Hyphomicrobiales</taxon>
        <taxon>Phyllobacteriaceae</taxon>
        <taxon>Mesorhizobium</taxon>
    </lineage>
</organism>
<name>A0ABS9QKN7_9HYPH</name>
<gene>
    <name evidence="2" type="ORF">L4923_23505</name>
</gene>
<dbReference type="Pfam" id="PF04940">
    <property type="entry name" value="BLUF"/>
    <property type="match status" value="1"/>
</dbReference>
<evidence type="ECO:0000313" key="3">
    <source>
        <dbReference type="Proteomes" id="UP001201701"/>
    </source>
</evidence>
<dbReference type="EMBL" id="JAKREW010000032">
    <property type="protein sequence ID" value="MCG7508012.1"/>
    <property type="molecule type" value="Genomic_DNA"/>
</dbReference>